<sequence>MDDTSGGPLFRPWDHSAEQLKTKSIKSEESPNKPLPISKMSTLPNRHLTTTNMLMPFPQLASFNPRANLIQLMNSQFYSNKLTQPSMEYGFKNMLLPNGPSFSIVPSATTITPTMTTSNNRFGLPNLLATLPPNLVIPHHHHHHHHHANHTNLHHQQHQLQQQQQQINNLIGNKGNIFGQTAATSASMNSMVTQLEKVIEQQQNLIERPSSKKQRPKRFQCPHCQVSFSNNGQLKGHIRIHTGERPFVCDHTNCGKTFTRNEELTRHKRIHTGLRPFACSICNKRFGRKDHLKKHVKTHQRPAPMPIPMPLDPALSYAALAYSWL</sequence>
<dbReference type="InterPro" id="IPR013087">
    <property type="entry name" value="Znf_C2H2_type"/>
</dbReference>
<dbReference type="GO" id="GO:0008270">
    <property type="term" value="F:zinc ion binding"/>
    <property type="evidence" value="ECO:0007669"/>
    <property type="project" value="UniProtKB-KW"/>
</dbReference>
<dbReference type="FunFam" id="3.30.160.60:FF:000624">
    <property type="entry name" value="zinc finger protein 697"/>
    <property type="match status" value="1"/>
</dbReference>
<dbReference type="OMA" id="HIKEYSE"/>
<dbReference type="InterPro" id="IPR036236">
    <property type="entry name" value="Znf_C2H2_sf"/>
</dbReference>
<organism evidence="8 9">
    <name type="scientific">Blomia tropicalis</name>
    <name type="common">Mite</name>
    <dbReference type="NCBI Taxonomy" id="40697"/>
    <lineage>
        <taxon>Eukaryota</taxon>
        <taxon>Metazoa</taxon>
        <taxon>Ecdysozoa</taxon>
        <taxon>Arthropoda</taxon>
        <taxon>Chelicerata</taxon>
        <taxon>Arachnida</taxon>
        <taxon>Acari</taxon>
        <taxon>Acariformes</taxon>
        <taxon>Sarcoptiformes</taxon>
        <taxon>Astigmata</taxon>
        <taxon>Glycyphagoidea</taxon>
        <taxon>Echimyopodidae</taxon>
        <taxon>Blomia</taxon>
    </lineage>
</organism>
<dbReference type="PANTHER" id="PTHR23235">
    <property type="entry name" value="KRUEPPEL-LIKE TRANSCRIPTION FACTOR"/>
    <property type="match status" value="1"/>
</dbReference>
<dbReference type="SMART" id="SM00355">
    <property type="entry name" value="ZnF_C2H2"/>
    <property type="match status" value="3"/>
</dbReference>
<dbReference type="EMBL" id="JAPWDV010000002">
    <property type="protein sequence ID" value="KAJ6219334.1"/>
    <property type="molecule type" value="Genomic_DNA"/>
</dbReference>
<dbReference type="Gene3D" id="3.30.160.60">
    <property type="entry name" value="Classic Zinc Finger"/>
    <property type="match status" value="3"/>
</dbReference>
<evidence type="ECO:0000256" key="6">
    <source>
        <dbReference type="SAM" id="MobiDB-lite"/>
    </source>
</evidence>
<gene>
    <name evidence="8" type="ORF">RDWZM_005146</name>
</gene>
<feature type="domain" description="C2H2-type" evidence="7">
    <location>
        <begin position="277"/>
        <end position="304"/>
    </location>
</feature>
<evidence type="ECO:0000313" key="9">
    <source>
        <dbReference type="Proteomes" id="UP001142055"/>
    </source>
</evidence>
<feature type="domain" description="C2H2-type" evidence="7">
    <location>
        <begin position="219"/>
        <end position="246"/>
    </location>
</feature>
<keyword evidence="9" id="KW-1185">Reference proteome</keyword>
<evidence type="ECO:0000256" key="5">
    <source>
        <dbReference type="PROSITE-ProRule" id="PRU00042"/>
    </source>
</evidence>
<dbReference type="AlphaFoldDB" id="A0A9Q0M5G9"/>
<feature type="compositionally biased region" description="Basic and acidic residues" evidence="6">
    <location>
        <begin position="12"/>
        <end position="31"/>
    </location>
</feature>
<comment type="caution">
    <text evidence="8">The sequence shown here is derived from an EMBL/GenBank/DDBJ whole genome shotgun (WGS) entry which is preliminary data.</text>
</comment>
<keyword evidence="1" id="KW-0479">Metal-binding</keyword>
<dbReference type="GO" id="GO:0000978">
    <property type="term" value="F:RNA polymerase II cis-regulatory region sequence-specific DNA binding"/>
    <property type="evidence" value="ECO:0007669"/>
    <property type="project" value="TreeGrafter"/>
</dbReference>
<dbReference type="PANTHER" id="PTHR23235:SF139">
    <property type="entry name" value="HUCKEBEIN"/>
    <property type="match status" value="1"/>
</dbReference>
<evidence type="ECO:0000313" key="8">
    <source>
        <dbReference type="EMBL" id="KAJ6219334.1"/>
    </source>
</evidence>
<dbReference type="FunFam" id="3.30.160.60:FF:000257">
    <property type="entry name" value="ZXD family zinc finger C"/>
    <property type="match status" value="1"/>
</dbReference>
<evidence type="ECO:0000256" key="3">
    <source>
        <dbReference type="ARBA" id="ARBA00022771"/>
    </source>
</evidence>
<keyword evidence="4" id="KW-0862">Zinc</keyword>
<dbReference type="Pfam" id="PF00096">
    <property type="entry name" value="zf-C2H2"/>
    <property type="match status" value="3"/>
</dbReference>
<evidence type="ECO:0000256" key="4">
    <source>
        <dbReference type="ARBA" id="ARBA00022833"/>
    </source>
</evidence>
<name>A0A9Q0M5G9_BLOTA</name>
<dbReference type="Proteomes" id="UP001142055">
    <property type="component" value="Chromosome 2"/>
</dbReference>
<dbReference type="PROSITE" id="PS50157">
    <property type="entry name" value="ZINC_FINGER_C2H2_2"/>
    <property type="match status" value="3"/>
</dbReference>
<evidence type="ECO:0000256" key="2">
    <source>
        <dbReference type="ARBA" id="ARBA00022737"/>
    </source>
</evidence>
<feature type="domain" description="C2H2-type" evidence="7">
    <location>
        <begin position="247"/>
        <end position="276"/>
    </location>
</feature>
<proteinExistence type="predicted"/>
<dbReference type="PROSITE" id="PS00028">
    <property type="entry name" value="ZINC_FINGER_C2H2_1"/>
    <property type="match status" value="3"/>
</dbReference>
<accession>A0A9Q0M5G9</accession>
<keyword evidence="2" id="KW-0677">Repeat</keyword>
<feature type="region of interest" description="Disordered" evidence="6">
    <location>
        <begin position="1"/>
        <end position="39"/>
    </location>
</feature>
<evidence type="ECO:0000256" key="1">
    <source>
        <dbReference type="ARBA" id="ARBA00022723"/>
    </source>
</evidence>
<keyword evidence="3 5" id="KW-0863">Zinc-finger</keyword>
<dbReference type="FunFam" id="3.30.160.60:FF:000072">
    <property type="entry name" value="zinc finger protein 143 isoform X1"/>
    <property type="match status" value="1"/>
</dbReference>
<dbReference type="GO" id="GO:0000981">
    <property type="term" value="F:DNA-binding transcription factor activity, RNA polymerase II-specific"/>
    <property type="evidence" value="ECO:0007669"/>
    <property type="project" value="TreeGrafter"/>
</dbReference>
<dbReference type="SUPFAM" id="SSF57667">
    <property type="entry name" value="beta-beta-alpha zinc fingers"/>
    <property type="match status" value="2"/>
</dbReference>
<evidence type="ECO:0000259" key="7">
    <source>
        <dbReference type="PROSITE" id="PS50157"/>
    </source>
</evidence>
<reference evidence="8" key="1">
    <citation type="submission" date="2022-12" db="EMBL/GenBank/DDBJ databases">
        <title>Genome assemblies of Blomia tropicalis.</title>
        <authorList>
            <person name="Cui Y."/>
        </authorList>
    </citation>
    <scope>NUCLEOTIDE SEQUENCE</scope>
    <source>
        <tissue evidence="8">Adult mites</tissue>
    </source>
</reference>
<protein>
    <recommendedName>
        <fullName evidence="7">C2H2-type domain-containing protein</fullName>
    </recommendedName>
</protein>